<dbReference type="FunFam" id="3.90.70.10:FF:000062">
    <property type="entry name" value="Dipeptidyl peptidase 1"/>
    <property type="match status" value="1"/>
</dbReference>
<dbReference type="PROSITE" id="PS00639">
    <property type="entry name" value="THIOL_PROTEASE_HIS"/>
    <property type="match status" value="1"/>
</dbReference>
<dbReference type="SUPFAM" id="SSF75001">
    <property type="entry name" value="Dipeptidyl peptidase I (cathepsin C), exclusion domain"/>
    <property type="match status" value="1"/>
</dbReference>
<dbReference type="Pfam" id="PF08773">
    <property type="entry name" value="CathepsinC_exc"/>
    <property type="match status" value="1"/>
</dbReference>
<evidence type="ECO:0000256" key="16">
    <source>
        <dbReference type="ARBA" id="ARBA00030778"/>
    </source>
</evidence>
<evidence type="ECO:0000256" key="2">
    <source>
        <dbReference type="ARBA" id="ARBA00001923"/>
    </source>
</evidence>
<comment type="function">
    <text evidence="18">Thiol protease. Has dipeptidylpeptidase activity. Active against a broad range of dipeptide substrates composed of both polar and hydrophobic amino acids. Proline cannot occupy the P1 position and arginine cannot occupy the P2 position of the substrate. Can act as both an exopeptidase and endopeptidase. Activates serine proteases such as elastase, cathepsin G and granzymes A and B.</text>
</comment>
<keyword evidence="7" id="KW-0645">Protease</keyword>
<dbReference type="GO" id="GO:0006508">
    <property type="term" value="P:proteolysis"/>
    <property type="evidence" value="ECO:0007669"/>
    <property type="project" value="UniProtKB-KW"/>
</dbReference>
<dbReference type="EMBL" id="OY660873">
    <property type="protein sequence ID" value="CAJ1065636.1"/>
    <property type="molecule type" value="Genomic_DNA"/>
</dbReference>
<evidence type="ECO:0000259" key="19">
    <source>
        <dbReference type="SMART" id="SM00645"/>
    </source>
</evidence>
<evidence type="ECO:0000256" key="12">
    <source>
        <dbReference type="ARBA" id="ARBA00023180"/>
    </source>
</evidence>
<evidence type="ECO:0000256" key="4">
    <source>
        <dbReference type="ARBA" id="ARBA00011610"/>
    </source>
</evidence>
<dbReference type="Gene3D" id="2.40.128.80">
    <property type="entry name" value="Cathepsin C, exclusion domain"/>
    <property type="match status" value="1"/>
</dbReference>
<keyword evidence="13" id="KW-0868">Chloride</keyword>
<comment type="similarity">
    <text evidence="3">Belongs to the peptidase C1 family.</text>
</comment>
<feature type="domain" description="Peptidase C1A papain C-terminal" evidence="19">
    <location>
        <begin position="178"/>
        <end position="404"/>
    </location>
</feature>
<keyword evidence="10" id="KW-0865">Zymogen</keyword>
<evidence type="ECO:0000256" key="9">
    <source>
        <dbReference type="ARBA" id="ARBA00022807"/>
    </source>
</evidence>
<evidence type="ECO:0000256" key="10">
    <source>
        <dbReference type="ARBA" id="ARBA00023145"/>
    </source>
</evidence>
<dbReference type="PANTHER" id="PTHR12411">
    <property type="entry name" value="CYSTEINE PROTEASE FAMILY C1-RELATED"/>
    <property type="match status" value="1"/>
</dbReference>
<dbReference type="Gene3D" id="3.90.70.10">
    <property type="entry name" value="Cysteine proteinases"/>
    <property type="match status" value="1"/>
</dbReference>
<dbReference type="InterPro" id="IPR014882">
    <property type="entry name" value="CathepsinC_exc"/>
</dbReference>
<evidence type="ECO:0000313" key="20">
    <source>
        <dbReference type="EMBL" id="CAJ1065636.1"/>
    </source>
</evidence>
<evidence type="ECO:0000256" key="5">
    <source>
        <dbReference type="ARBA" id="ARBA00012059"/>
    </source>
</evidence>
<evidence type="ECO:0000256" key="17">
    <source>
        <dbReference type="ARBA" id="ARBA00032961"/>
    </source>
</evidence>
<dbReference type="GO" id="GO:0008239">
    <property type="term" value="F:dipeptidyl-peptidase activity"/>
    <property type="evidence" value="ECO:0007669"/>
    <property type="project" value="UniProtKB-EC"/>
</dbReference>
<evidence type="ECO:0000256" key="15">
    <source>
        <dbReference type="ARBA" id="ARBA00029779"/>
    </source>
</evidence>
<comment type="catalytic activity">
    <reaction evidence="1">
        <text>Release of an N-terminal dipeptide, Xaa-Yaa-|-Zaa-, except when Xaa is Arg or Lys, or Yaa or Zaa is Pro.</text>
        <dbReference type="EC" id="3.4.14.1"/>
    </reaction>
</comment>
<dbReference type="InterPro" id="IPR013128">
    <property type="entry name" value="Peptidase_C1A"/>
</dbReference>
<evidence type="ECO:0000256" key="6">
    <source>
        <dbReference type="ARBA" id="ARBA00014709"/>
    </source>
</evidence>
<dbReference type="InterPro" id="IPR000169">
    <property type="entry name" value="Pept_cys_AS"/>
</dbReference>
<dbReference type="Pfam" id="PF00112">
    <property type="entry name" value="Peptidase_C1"/>
    <property type="match status" value="1"/>
</dbReference>
<evidence type="ECO:0000256" key="13">
    <source>
        <dbReference type="ARBA" id="ARBA00023214"/>
    </source>
</evidence>
<gene>
    <name evidence="20" type="ORF">XNOV1_A019961</name>
</gene>
<accession>A0AAV1FXE1</accession>
<sequence length="409" mass="46216">MLWCFSSATDESTVTVTLEKLSVATDELGNTGFFTLIYNQGFEVVINGYKWFAFFKYTQEGPKVTSYCDQTMVGWVHDVLGHNWACFVGKKVKSVPPQTYYKPFYSSRLLQKPYKHNLDFIDSINLAQKSWRAVAYPEHEMYTLQELHYRAGGPASRIPMRVRPMPVKAEQAKMAAALPERWDWRNVNGVNFVSPVRNQASCGSCYSFASMGMLEARIRILTNNTESPILSPQQVVSCSEYSQGCDGGFPYLIGKYAQDFGIVDESCFPYIGKDSPCGVPQNCVRVYTAKYNYVGGFYGGCSEMAMMEDLVKNGPMAVAFEVYPDFMHYKEGIYHHTGLADPFNPFELTNHAVLLVGYGRCHMTGQKYWIVKNSWSTNWGEDGYFRIRRGSDECSIESIAVAANPIPKL</sequence>
<dbReference type="InterPro" id="IPR039412">
    <property type="entry name" value="CatC"/>
</dbReference>
<dbReference type="EC" id="3.4.14.1" evidence="5"/>
<dbReference type="InterPro" id="IPR025661">
    <property type="entry name" value="Pept_asp_AS"/>
</dbReference>
<organism evidence="20 21">
    <name type="scientific">Xyrichtys novacula</name>
    <name type="common">Pearly razorfish</name>
    <name type="synonym">Hemipteronotus novacula</name>
    <dbReference type="NCBI Taxonomy" id="13765"/>
    <lineage>
        <taxon>Eukaryota</taxon>
        <taxon>Metazoa</taxon>
        <taxon>Chordata</taxon>
        <taxon>Craniata</taxon>
        <taxon>Vertebrata</taxon>
        <taxon>Euteleostomi</taxon>
        <taxon>Actinopterygii</taxon>
        <taxon>Neopterygii</taxon>
        <taxon>Teleostei</taxon>
        <taxon>Neoteleostei</taxon>
        <taxon>Acanthomorphata</taxon>
        <taxon>Eupercaria</taxon>
        <taxon>Labriformes</taxon>
        <taxon>Labridae</taxon>
        <taxon>Xyrichtys</taxon>
    </lineage>
</organism>
<dbReference type="PROSITE" id="PS00139">
    <property type="entry name" value="THIOL_PROTEASE_CYS"/>
    <property type="match status" value="1"/>
</dbReference>
<evidence type="ECO:0000256" key="18">
    <source>
        <dbReference type="ARBA" id="ARBA00045556"/>
    </source>
</evidence>
<evidence type="ECO:0000256" key="3">
    <source>
        <dbReference type="ARBA" id="ARBA00008455"/>
    </source>
</evidence>
<dbReference type="InterPro" id="IPR036496">
    <property type="entry name" value="CathepsinC_exc_dom_sf"/>
</dbReference>
<dbReference type="Proteomes" id="UP001178508">
    <property type="component" value="Chromosome 10"/>
</dbReference>
<keyword evidence="9" id="KW-0788">Thiol protease</keyword>
<protein>
    <recommendedName>
        <fullName evidence="6">Dipeptidyl peptidase 1</fullName>
        <ecNumber evidence="5">3.4.14.1</ecNumber>
    </recommendedName>
    <alternativeName>
        <fullName evidence="15">Cathepsin C</fullName>
    </alternativeName>
    <alternativeName>
        <fullName evidence="14">Cathepsin J</fullName>
    </alternativeName>
    <alternativeName>
        <fullName evidence="17">Dipeptidyl peptidase I</fullName>
    </alternativeName>
    <alternativeName>
        <fullName evidence="16">Dipeptidyl transferase</fullName>
    </alternativeName>
</protein>
<reference evidence="20" key="1">
    <citation type="submission" date="2023-08" db="EMBL/GenBank/DDBJ databases">
        <authorList>
            <person name="Alioto T."/>
            <person name="Alioto T."/>
            <person name="Gomez Garrido J."/>
        </authorList>
    </citation>
    <scope>NUCLEOTIDE SEQUENCE</scope>
</reference>
<evidence type="ECO:0000256" key="8">
    <source>
        <dbReference type="ARBA" id="ARBA00022801"/>
    </source>
</evidence>
<dbReference type="SMART" id="SM00645">
    <property type="entry name" value="Pept_C1"/>
    <property type="match status" value="1"/>
</dbReference>
<dbReference type="PRINTS" id="PR00705">
    <property type="entry name" value="PAPAIN"/>
</dbReference>
<dbReference type="InterPro" id="IPR000668">
    <property type="entry name" value="Peptidase_C1A_C"/>
</dbReference>
<proteinExistence type="inferred from homology"/>
<dbReference type="PROSITE" id="PS00640">
    <property type="entry name" value="THIOL_PROTEASE_ASN"/>
    <property type="match status" value="1"/>
</dbReference>
<dbReference type="AlphaFoldDB" id="A0AAV1FXE1"/>
<keyword evidence="12" id="KW-0325">Glycoprotein</keyword>
<comment type="subunit">
    <text evidence="4">Tetramer of heterotrimers consisting of exclusion domain, heavy- and light chains.</text>
</comment>
<keyword evidence="11" id="KW-1015">Disulfide bond</keyword>
<keyword evidence="21" id="KW-1185">Reference proteome</keyword>
<evidence type="ECO:0000256" key="14">
    <source>
        <dbReference type="ARBA" id="ARBA00029762"/>
    </source>
</evidence>
<dbReference type="SUPFAM" id="SSF54001">
    <property type="entry name" value="Cysteine proteinases"/>
    <property type="match status" value="1"/>
</dbReference>
<comment type="cofactor">
    <cofactor evidence="2">
        <name>chloride</name>
        <dbReference type="ChEBI" id="CHEBI:17996"/>
    </cofactor>
</comment>
<evidence type="ECO:0000256" key="7">
    <source>
        <dbReference type="ARBA" id="ARBA00022670"/>
    </source>
</evidence>
<evidence type="ECO:0000256" key="1">
    <source>
        <dbReference type="ARBA" id="ARBA00000738"/>
    </source>
</evidence>
<dbReference type="InterPro" id="IPR038765">
    <property type="entry name" value="Papain-like_cys_pep_sf"/>
</dbReference>
<evidence type="ECO:0000256" key="11">
    <source>
        <dbReference type="ARBA" id="ARBA00023157"/>
    </source>
</evidence>
<dbReference type="CDD" id="cd02621">
    <property type="entry name" value="Peptidase_C1A_CathepsinC"/>
    <property type="match status" value="1"/>
</dbReference>
<dbReference type="InterPro" id="IPR025660">
    <property type="entry name" value="Pept_his_AS"/>
</dbReference>
<keyword evidence="8" id="KW-0378">Hydrolase</keyword>
<dbReference type="GO" id="GO:0008234">
    <property type="term" value="F:cysteine-type peptidase activity"/>
    <property type="evidence" value="ECO:0007669"/>
    <property type="project" value="UniProtKB-KW"/>
</dbReference>
<name>A0AAV1FXE1_XYRNO</name>
<evidence type="ECO:0000313" key="21">
    <source>
        <dbReference type="Proteomes" id="UP001178508"/>
    </source>
</evidence>